<organism evidence="1 2">
    <name type="scientific">Callosobruchus maculatus</name>
    <name type="common">Southern cowpea weevil</name>
    <name type="synonym">Pulse bruchid</name>
    <dbReference type="NCBI Taxonomy" id="64391"/>
    <lineage>
        <taxon>Eukaryota</taxon>
        <taxon>Metazoa</taxon>
        <taxon>Ecdysozoa</taxon>
        <taxon>Arthropoda</taxon>
        <taxon>Hexapoda</taxon>
        <taxon>Insecta</taxon>
        <taxon>Pterygota</taxon>
        <taxon>Neoptera</taxon>
        <taxon>Endopterygota</taxon>
        <taxon>Coleoptera</taxon>
        <taxon>Polyphaga</taxon>
        <taxon>Cucujiformia</taxon>
        <taxon>Chrysomeloidea</taxon>
        <taxon>Chrysomelidae</taxon>
        <taxon>Bruchinae</taxon>
        <taxon>Bruchini</taxon>
        <taxon>Callosobruchus</taxon>
    </lineage>
</organism>
<reference evidence="1 2" key="1">
    <citation type="submission" date="2019-01" db="EMBL/GenBank/DDBJ databases">
        <authorList>
            <person name="Sayadi A."/>
        </authorList>
    </citation>
    <scope>NUCLEOTIDE SEQUENCE [LARGE SCALE GENOMIC DNA]</scope>
</reference>
<keyword evidence="2" id="KW-1185">Reference proteome</keyword>
<dbReference type="Proteomes" id="UP000410492">
    <property type="component" value="Unassembled WGS sequence"/>
</dbReference>
<dbReference type="AlphaFoldDB" id="A0A653C8L0"/>
<accession>A0A653C8L0</accession>
<proteinExistence type="predicted"/>
<gene>
    <name evidence="1" type="ORF">CALMAC_LOCUS6605</name>
</gene>
<dbReference type="OrthoDB" id="10393566at2759"/>
<protein>
    <submittedName>
        <fullName evidence="1">Uncharacterized protein</fullName>
    </submittedName>
</protein>
<feature type="non-terminal residue" evidence="1">
    <location>
        <position position="77"/>
    </location>
</feature>
<dbReference type="EMBL" id="CAACVG010007070">
    <property type="protein sequence ID" value="VEN43470.1"/>
    <property type="molecule type" value="Genomic_DNA"/>
</dbReference>
<sequence length="77" mass="9185">MTHKSFSMNISLKFMKRLLKSILREKMDRFFLKHQSPCIPHGINFTEIICHAHALLFSKCHLCYDIYGYFSKLTLNF</sequence>
<evidence type="ECO:0000313" key="1">
    <source>
        <dbReference type="EMBL" id="VEN43470.1"/>
    </source>
</evidence>
<evidence type="ECO:0000313" key="2">
    <source>
        <dbReference type="Proteomes" id="UP000410492"/>
    </source>
</evidence>
<name>A0A653C8L0_CALMS</name>